<dbReference type="KEGG" id="acru:HHL28_13510"/>
<keyword evidence="2" id="KW-0732">Signal</keyword>
<evidence type="ECO:0000256" key="2">
    <source>
        <dbReference type="SAM" id="SignalP"/>
    </source>
</evidence>
<dbReference type="NCBIfam" id="TIGR03661">
    <property type="entry name" value="T1SS_VCA0849"/>
    <property type="match status" value="1"/>
</dbReference>
<dbReference type="InterPro" id="IPR019960">
    <property type="entry name" value="T1SS_VCA0849"/>
</dbReference>
<dbReference type="EMBL" id="CP051775">
    <property type="protein sequence ID" value="QJE73974.1"/>
    <property type="molecule type" value="Genomic_DNA"/>
</dbReference>
<dbReference type="InterPro" id="IPR001343">
    <property type="entry name" value="Hemolysn_Ca-bd"/>
</dbReference>
<dbReference type="Pfam" id="PF00353">
    <property type="entry name" value="HemolysinCabind"/>
    <property type="match status" value="1"/>
</dbReference>
<evidence type="ECO:0000313" key="3">
    <source>
        <dbReference type="EMBL" id="QJE73974.1"/>
    </source>
</evidence>
<organism evidence="3 4">
    <name type="scientific">Aerophototrophica crusticola</name>
    <dbReference type="NCBI Taxonomy" id="1709002"/>
    <lineage>
        <taxon>Bacteria</taxon>
        <taxon>Pseudomonadati</taxon>
        <taxon>Pseudomonadota</taxon>
        <taxon>Alphaproteobacteria</taxon>
        <taxon>Rhodospirillales</taxon>
        <taxon>Rhodospirillaceae</taxon>
        <taxon>Aerophototrophica</taxon>
    </lineage>
</organism>
<dbReference type="Gene3D" id="2.150.10.10">
    <property type="entry name" value="Serralysin-like metalloprotease, C-terminal"/>
    <property type="match status" value="1"/>
</dbReference>
<accession>A0A858R987</accession>
<gene>
    <name evidence="3" type="ORF">HHL28_13510</name>
</gene>
<evidence type="ECO:0000313" key="4">
    <source>
        <dbReference type="Proteomes" id="UP000501891"/>
    </source>
</evidence>
<dbReference type="Proteomes" id="UP000501891">
    <property type="component" value="Chromosome"/>
</dbReference>
<keyword evidence="4" id="KW-1185">Reference proteome</keyword>
<proteinExistence type="predicted"/>
<feature type="signal peptide" evidence="2">
    <location>
        <begin position="1"/>
        <end position="24"/>
    </location>
</feature>
<evidence type="ECO:0000256" key="1">
    <source>
        <dbReference type="SAM" id="MobiDB-lite"/>
    </source>
</evidence>
<feature type="chain" id="PRO_5032861936" evidence="2">
    <location>
        <begin position="25"/>
        <end position="706"/>
    </location>
</feature>
<name>A0A858R987_9PROT</name>
<sequence>MRSLTRLLLTSAALALPTLLPAAAAEGPVVALPKGVRAADIARALGNAPDGARVVLPAGATVKVDRTIEVEPGNRRLTLDLNGATLEQAGKGSIVKVVGGMGPAVEVRTLGRRGDKTEVTFAKLPKGLAVGDWIKVVAEDPLPGGKHGRNPVRLGQATKVLAIDGDTAICAPALHGQEEYRTGLRAAAFARGSITVERGTLLGDGDTGSPLLRVTSVVEPRVDRVWLRRGGGPGLELENTVRARVTEVAAIDLKDDTDRGHFGYGVHSHASLLTHVDGVYGERLRHTTDNNGSTVPAKSPPAGYGGDIGMVVRNAITYDTTASAYSWHSEANLGLYENVLAFGGKQMAVLRGLDNRMVNSGGAGLGRGVQLFQYGDGDGRRLLLDGLKFRGLKDRSVYTTGKVTDSTVRQSRLESMSPNHLGVGQGVRLIGLSDDMAGMRDEERLRLGTDGDDDLAGGRGDDIVWGGPGADNLSGGPGQDRFLYNDVAEGGDTITDFKPGAGGDMVDLGALLVRLGVAPGQDPRRFFTVEAAGKDTRVLVQADGKAVTLATLAGVSAKALVPENIKLTLGFDGSPGETLPPWDAEPTPRPAPPPTAREEARETTVALAVPRSEEPARRTGPDITVAPDGFASVKLREDLFEGEAGLNYRVSMANGQPMKNWIEVRGDTLALAPKDWDKGEHKVMVTAFRKGRAVGTRTVTVRVGGS</sequence>
<dbReference type="AlphaFoldDB" id="A0A858R987"/>
<feature type="region of interest" description="Disordered" evidence="1">
    <location>
        <begin position="572"/>
        <end position="599"/>
    </location>
</feature>
<dbReference type="GO" id="GO:0005509">
    <property type="term" value="F:calcium ion binding"/>
    <property type="evidence" value="ECO:0007669"/>
    <property type="project" value="InterPro"/>
</dbReference>
<protein>
    <submittedName>
        <fullName evidence="3">Type I secretion C-terminal target domain-containing protein</fullName>
    </submittedName>
</protein>
<reference evidence="3" key="1">
    <citation type="submission" date="2020-04" db="EMBL/GenBank/DDBJ databases">
        <title>A desert anoxygenic phototrophic bacterium fixes CO2 using RubisCO under aerobic conditions.</title>
        <authorList>
            <person name="Tang K."/>
        </authorList>
    </citation>
    <scope>NUCLEOTIDE SEQUENCE [LARGE SCALE GENOMIC DNA]</scope>
    <source>
        <strain evidence="3">MIMtkB3</strain>
    </source>
</reference>
<dbReference type="SUPFAM" id="SSF51120">
    <property type="entry name" value="beta-Roll"/>
    <property type="match status" value="1"/>
</dbReference>
<dbReference type="InterPro" id="IPR011049">
    <property type="entry name" value="Serralysin-like_metalloprot_C"/>
</dbReference>